<gene>
    <name evidence="1" type="ORF">I2I05_07585</name>
</gene>
<dbReference type="RefSeq" id="WP_196281637.1">
    <property type="nucleotide sequence ID" value="NZ_JADQDQ010000003.1"/>
</dbReference>
<keyword evidence="2" id="KW-1185">Reference proteome</keyword>
<dbReference type="EMBL" id="JADQDQ010000003">
    <property type="protein sequence ID" value="MBF9237255.1"/>
    <property type="molecule type" value="Genomic_DNA"/>
</dbReference>
<dbReference type="Proteomes" id="UP000597617">
    <property type="component" value="Unassembled WGS sequence"/>
</dbReference>
<reference evidence="1 2" key="1">
    <citation type="submission" date="2020-11" db="EMBL/GenBank/DDBJ databases">
        <authorList>
            <person name="Kim M.K."/>
        </authorList>
    </citation>
    <scope>NUCLEOTIDE SEQUENCE [LARGE SCALE GENOMIC DNA]</scope>
    <source>
        <strain evidence="1 2">BT683</strain>
    </source>
</reference>
<dbReference type="Pfam" id="PF07609">
    <property type="entry name" value="DUF1572"/>
    <property type="match status" value="1"/>
</dbReference>
<protein>
    <submittedName>
        <fullName evidence="1">DUF1572 family protein</fullName>
    </submittedName>
</protein>
<comment type="caution">
    <text evidence="1">The sequence shown here is derived from an EMBL/GenBank/DDBJ whole genome shotgun (WGS) entry which is preliminary data.</text>
</comment>
<organism evidence="1 2">
    <name type="scientific">Hymenobacter jeongseonensis</name>
    <dbReference type="NCBI Taxonomy" id="2791027"/>
    <lineage>
        <taxon>Bacteria</taxon>
        <taxon>Pseudomonadati</taxon>
        <taxon>Bacteroidota</taxon>
        <taxon>Cytophagia</taxon>
        <taxon>Cytophagales</taxon>
        <taxon>Hymenobacteraceae</taxon>
        <taxon>Hymenobacter</taxon>
    </lineage>
</organism>
<dbReference type="SUPFAM" id="SSF109854">
    <property type="entry name" value="DinB/YfiT-like putative metalloenzymes"/>
    <property type="match status" value="1"/>
</dbReference>
<dbReference type="InterPro" id="IPR011466">
    <property type="entry name" value="DUF1572"/>
</dbReference>
<evidence type="ECO:0000313" key="2">
    <source>
        <dbReference type="Proteomes" id="UP000597617"/>
    </source>
</evidence>
<dbReference type="InterPro" id="IPR034660">
    <property type="entry name" value="DinB/YfiT-like"/>
</dbReference>
<sequence length="192" mass="21404">MLPAATADDLGAALLASFRHNFQAYKTLAERALAQLSDEEWLRQPAPGSNSAAVIVQHLVGNLRSRFTDFLTSDGEKPTRHREQEFEEPTLAAVPVLRQEWESAWAILFKVLDDLRPADLLRTVTIRGEAHTVLAAVQRQVAHYCSHIGQLVQLAKIIRGPEFQSLSIPRGQSEQFNHQMHLRANPGTNSPV</sequence>
<evidence type="ECO:0000313" key="1">
    <source>
        <dbReference type="EMBL" id="MBF9237255.1"/>
    </source>
</evidence>
<accession>A0ABS0IFX0</accession>
<proteinExistence type="predicted"/>
<name>A0ABS0IFX0_9BACT</name>
<dbReference type="Gene3D" id="1.20.120.450">
    <property type="entry name" value="dinb family like domain"/>
    <property type="match status" value="1"/>
</dbReference>